<gene>
    <name evidence="1" type="ORF">N7509_001685</name>
</gene>
<accession>A0A9X0BCK7</accession>
<reference evidence="1" key="2">
    <citation type="journal article" date="2023" name="IMA Fungus">
        <title>Comparative genomic study of the Penicillium genus elucidates a diverse pangenome and 15 lateral gene transfer events.</title>
        <authorList>
            <person name="Petersen C."/>
            <person name="Sorensen T."/>
            <person name="Nielsen M.R."/>
            <person name="Sondergaard T.E."/>
            <person name="Sorensen J.L."/>
            <person name="Fitzpatrick D.A."/>
            <person name="Frisvad J.C."/>
            <person name="Nielsen K.L."/>
        </authorList>
    </citation>
    <scope>NUCLEOTIDE SEQUENCE</scope>
    <source>
        <strain evidence="1">IBT 29677</strain>
    </source>
</reference>
<dbReference type="RefSeq" id="XP_056492117.1">
    <property type="nucleotide sequence ID" value="XM_056626322.1"/>
</dbReference>
<dbReference type="EMBL" id="JAPZBU010000004">
    <property type="protein sequence ID" value="KAJ5407802.1"/>
    <property type="molecule type" value="Genomic_DNA"/>
</dbReference>
<dbReference type="OrthoDB" id="5386595at2759"/>
<protein>
    <recommendedName>
        <fullName evidence="3">HNH nuclease domain-containing protein</fullName>
    </recommendedName>
</protein>
<evidence type="ECO:0000313" key="1">
    <source>
        <dbReference type="EMBL" id="KAJ5407802.1"/>
    </source>
</evidence>
<dbReference type="Proteomes" id="UP001147747">
    <property type="component" value="Unassembled WGS sequence"/>
</dbReference>
<comment type="caution">
    <text evidence="1">The sequence shown here is derived from an EMBL/GenBank/DDBJ whole genome shotgun (WGS) entry which is preliminary data.</text>
</comment>
<proteinExistence type="predicted"/>
<name>A0A9X0BCK7_9EURO</name>
<sequence>MHGEDTLNTIFGNSHWCFDLHSARNDLLMHHRIAEAFDSGKFVIVPDNTQQSRSCTDIGQICAKPQEYKLQIIDPTWNQLDERIQLDIDITWRDLDGKRLRFISGYRPKIQYVYFHYCLQLLRRVWQYKGLSTIVLDEELDKNLWKLPGSFLPKNMLLTFVKELGPGYENLLQGSNKRIGHSEDPFMLLNVCAWQIFGWQCRSLSSDSDEGISLENM</sequence>
<dbReference type="GeneID" id="81365302"/>
<evidence type="ECO:0000313" key="2">
    <source>
        <dbReference type="Proteomes" id="UP001147747"/>
    </source>
</evidence>
<reference evidence="1" key="1">
    <citation type="submission" date="2022-12" db="EMBL/GenBank/DDBJ databases">
        <authorList>
            <person name="Petersen C."/>
        </authorList>
    </citation>
    <scope>NUCLEOTIDE SEQUENCE</scope>
    <source>
        <strain evidence="1">IBT 29677</strain>
    </source>
</reference>
<dbReference type="AlphaFoldDB" id="A0A9X0BCK7"/>
<evidence type="ECO:0008006" key="3">
    <source>
        <dbReference type="Google" id="ProtNLM"/>
    </source>
</evidence>
<keyword evidence="2" id="KW-1185">Reference proteome</keyword>
<organism evidence="1 2">
    <name type="scientific">Penicillium cosmopolitanum</name>
    <dbReference type="NCBI Taxonomy" id="1131564"/>
    <lineage>
        <taxon>Eukaryota</taxon>
        <taxon>Fungi</taxon>
        <taxon>Dikarya</taxon>
        <taxon>Ascomycota</taxon>
        <taxon>Pezizomycotina</taxon>
        <taxon>Eurotiomycetes</taxon>
        <taxon>Eurotiomycetidae</taxon>
        <taxon>Eurotiales</taxon>
        <taxon>Aspergillaceae</taxon>
        <taxon>Penicillium</taxon>
    </lineage>
</organism>